<name>A0A8J6NZZ3_9BACT</name>
<gene>
    <name evidence="1" type="ORF">H8D96_02420</name>
</gene>
<comment type="caution">
    <text evidence="1">The sequence shown here is derived from an EMBL/GenBank/DDBJ whole genome shotgun (WGS) entry which is preliminary data.</text>
</comment>
<sequence>MTAINLEEAKINLESQWLSAEDLTNMIQEKIQAGDMKFSNLASALEELNNALENSTTLDIKLVLTKEEYEKLKAAGGDDDRESVRKALMAFIGGSAAGLKRLAIKCPKCKASIEIPTDERPLDVECSKCGTGGRLTAQNKWAKLD</sequence>
<dbReference type="Proteomes" id="UP000605201">
    <property type="component" value="Unassembled WGS sequence"/>
</dbReference>
<dbReference type="EMBL" id="JACNIG010000078">
    <property type="protein sequence ID" value="MBC8430752.1"/>
    <property type="molecule type" value="Genomic_DNA"/>
</dbReference>
<protein>
    <submittedName>
        <fullName evidence="1">Uncharacterized protein</fullName>
    </submittedName>
</protein>
<dbReference type="AlphaFoldDB" id="A0A8J6NZZ3"/>
<proteinExistence type="predicted"/>
<evidence type="ECO:0000313" key="1">
    <source>
        <dbReference type="EMBL" id="MBC8430752.1"/>
    </source>
</evidence>
<evidence type="ECO:0000313" key="2">
    <source>
        <dbReference type="Proteomes" id="UP000605201"/>
    </source>
</evidence>
<accession>A0A8J6NZZ3</accession>
<reference evidence="1 2" key="1">
    <citation type="submission" date="2020-08" db="EMBL/GenBank/DDBJ databases">
        <title>Bridging the membrane lipid divide: bacteria of the FCB group superphylum have the potential to synthesize archaeal ether lipids.</title>
        <authorList>
            <person name="Villanueva L."/>
            <person name="Von Meijenfeldt F.A.B."/>
            <person name="Westbye A.B."/>
            <person name="Yadav S."/>
            <person name="Hopmans E.C."/>
            <person name="Dutilh B.E."/>
            <person name="Sinninghe Damste J.S."/>
        </authorList>
    </citation>
    <scope>NUCLEOTIDE SEQUENCE [LARGE SCALE GENOMIC DNA]</scope>
    <source>
        <strain evidence="1">NIOZ-UU17</strain>
    </source>
</reference>
<organism evidence="1 2">
    <name type="scientific">Candidatus Desulfatibia vada</name>
    <dbReference type="NCBI Taxonomy" id="2841696"/>
    <lineage>
        <taxon>Bacteria</taxon>
        <taxon>Pseudomonadati</taxon>
        <taxon>Thermodesulfobacteriota</taxon>
        <taxon>Desulfobacteria</taxon>
        <taxon>Desulfobacterales</taxon>
        <taxon>Desulfobacterales incertae sedis</taxon>
        <taxon>Candidatus Desulfatibia</taxon>
    </lineage>
</organism>
<dbReference type="Gene3D" id="2.20.28.160">
    <property type="match status" value="1"/>
</dbReference>